<dbReference type="RefSeq" id="WP_129204896.1">
    <property type="nucleotide sequence ID" value="NZ_CP035495.1"/>
</dbReference>
<dbReference type="Proteomes" id="UP000291758">
    <property type="component" value="Chromosome"/>
</dbReference>
<dbReference type="AlphaFoldDB" id="A0A4P6EMY7"/>
<keyword evidence="2" id="KW-1185">Reference proteome</keyword>
<accession>A0A4P6EMY7</accession>
<evidence type="ECO:0000313" key="2">
    <source>
        <dbReference type="Proteomes" id="UP000291758"/>
    </source>
</evidence>
<gene>
    <name evidence="1" type="ORF">ET495_11310</name>
</gene>
<organism evidence="1 2">
    <name type="scientific">Xylanimonas allomyrinae</name>
    <dbReference type="NCBI Taxonomy" id="2509459"/>
    <lineage>
        <taxon>Bacteria</taxon>
        <taxon>Bacillati</taxon>
        <taxon>Actinomycetota</taxon>
        <taxon>Actinomycetes</taxon>
        <taxon>Micrococcales</taxon>
        <taxon>Promicromonosporaceae</taxon>
        <taxon>Xylanimonas</taxon>
    </lineage>
</organism>
<reference evidence="1 2" key="1">
    <citation type="submission" date="2019-01" db="EMBL/GenBank/DDBJ databases">
        <title>Genome sequencing of strain 2JSPR-7.</title>
        <authorList>
            <person name="Heo J."/>
            <person name="Kim S.-J."/>
            <person name="Kim J.-S."/>
            <person name="Hong S.-B."/>
            <person name="Kwon S.-W."/>
        </authorList>
    </citation>
    <scope>NUCLEOTIDE SEQUENCE [LARGE SCALE GENOMIC DNA]</scope>
    <source>
        <strain evidence="1 2">2JSPR-7</strain>
    </source>
</reference>
<dbReference type="KEGG" id="xyl:ET495_11310"/>
<dbReference type="EMBL" id="CP035495">
    <property type="protein sequence ID" value="QAY63736.1"/>
    <property type="molecule type" value="Genomic_DNA"/>
</dbReference>
<sequence length="82" mass="8568">MVATWAAYERYASTTTRFVPKRAANAALRRSSWIAASARSICPDVQGISRSRSRGICPFAKPAVAAASCARCVASAAASAAF</sequence>
<protein>
    <submittedName>
        <fullName evidence="1">Uncharacterized protein</fullName>
    </submittedName>
</protein>
<proteinExistence type="predicted"/>
<name>A0A4P6EMY7_9MICO</name>
<evidence type="ECO:0000313" key="1">
    <source>
        <dbReference type="EMBL" id="QAY63736.1"/>
    </source>
</evidence>